<evidence type="ECO:0000313" key="4">
    <source>
        <dbReference type="Proteomes" id="UP000515908"/>
    </source>
</evidence>
<dbReference type="Pfam" id="PF13833">
    <property type="entry name" value="EF-hand_8"/>
    <property type="match status" value="1"/>
</dbReference>
<dbReference type="InterPro" id="IPR002048">
    <property type="entry name" value="EF_hand_dom"/>
</dbReference>
<dbReference type="GO" id="GO:0005509">
    <property type="term" value="F:calcium ion binding"/>
    <property type="evidence" value="ECO:0007669"/>
    <property type="project" value="InterPro"/>
</dbReference>
<dbReference type="GO" id="GO:0016460">
    <property type="term" value="C:myosin II complex"/>
    <property type="evidence" value="ECO:0007669"/>
    <property type="project" value="TreeGrafter"/>
</dbReference>
<dbReference type="OrthoDB" id="26525at2759"/>
<protein>
    <submittedName>
        <fullName evidence="3">EF-hand domain pair, putative</fullName>
    </submittedName>
</protein>
<keyword evidence="4" id="KW-1185">Reference proteome</keyword>
<dbReference type="SUPFAM" id="SSF47473">
    <property type="entry name" value="EF-hand"/>
    <property type="match status" value="1"/>
</dbReference>
<reference evidence="3 4" key="1">
    <citation type="submission" date="2020-08" db="EMBL/GenBank/DDBJ databases">
        <authorList>
            <person name="Newling K."/>
            <person name="Davey J."/>
            <person name="Forrester S."/>
        </authorList>
    </citation>
    <scope>NUCLEOTIDE SEQUENCE [LARGE SCALE GENOMIC DNA]</scope>
    <source>
        <strain evidence="4">Crithidia deanei Carvalho (ATCC PRA-265)</strain>
    </source>
</reference>
<evidence type="ECO:0000256" key="1">
    <source>
        <dbReference type="ARBA" id="ARBA00022737"/>
    </source>
</evidence>
<organism evidence="3 4">
    <name type="scientific">Angomonas deanei</name>
    <dbReference type="NCBI Taxonomy" id="59799"/>
    <lineage>
        <taxon>Eukaryota</taxon>
        <taxon>Discoba</taxon>
        <taxon>Euglenozoa</taxon>
        <taxon>Kinetoplastea</taxon>
        <taxon>Metakinetoplastina</taxon>
        <taxon>Trypanosomatida</taxon>
        <taxon>Trypanosomatidae</taxon>
        <taxon>Strigomonadinae</taxon>
        <taxon>Angomonas</taxon>
    </lineage>
</organism>
<accession>A0A7G2CPT3</accession>
<dbReference type="SMART" id="SM00054">
    <property type="entry name" value="EFh"/>
    <property type="match status" value="2"/>
</dbReference>
<dbReference type="FunFam" id="1.10.238.10:FF:000178">
    <property type="entry name" value="Calmodulin-2 A"/>
    <property type="match status" value="1"/>
</dbReference>
<proteinExistence type="predicted"/>
<name>A0A7G2CPT3_9TRYP</name>
<dbReference type="CDD" id="cd00051">
    <property type="entry name" value="EFh"/>
    <property type="match status" value="1"/>
</dbReference>
<gene>
    <name evidence="3" type="ORF">ADEAN_000937300</name>
</gene>
<feature type="domain" description="EF-hand" evidence="2">
    <location>
        <begin position="71"/>
        <end position="106"/>
    </location>
</feature>
<dbReference type="Proteomes" id="UP000515908">
    <property type="component" value="Chromosome 23"/>
</dbReference>
<dbReference type="Gene3D" id="1.10.238.10">
    <property type="entry name" value="EF-hand"/>
    <property type="match status" value="1"/>
</dbReference>
<dbReference type="InterPro" id="IPR050230">
    <property type="entry name" value="CALM/Myosin/TropC-like"/>
</dbReference>
<dbReference type="PROSITE" id="PS50222">
    <property type="entry name" value="EF_HAND_2"/>
    <property type="match status" value="2"/>
</dbReference>
<dbReference type="AlphaFoldDB" id="A0A7G2CPT3"/>
<dbReference type="VEuPathDB" id="TriTrypDB:ADEAN_000937300"/>
<evidence type="ECO:0000313" key="3">
    <source>
        <dbReference type="EMBL" id="CAD2221838.1"/>
    </source>
</evidence>
<dbReference type="EMBL" id="LR877167">
    <property type="protein sequence ID" value="CAD2221838.1"/>
    <property type="molecule type" value="Genomic_DNA"/>
</dbReference>
<feature type="domain" description="EF-hand" evidence="2">
    <location>
        <begin position="3"/>
        <end position="38"/>
    </location>
</feature>
<sequence length="160" mass="17996">MSHVNEDWVTMWGVFDTNQSGALPQVDVKHIMRSLGHRHTEAEFRDLFKSLGEPITFEQFVHLMEQPYKGPTEEDLRTALNAFDANGSGKLKLSELVSLLSTLGEKIPEADVKQILYSCPSSGDGWVDIEAMTAFLVEPVFTVTPEIQELERQLTNNTTE</sequence>
<dbReference type="PANTHER" id="PTHR23048:SF0">
    <property type="entry name" value="CALMODULIN LIKE 3"/>
    <property type="match status" value="1"/>
</dbReference>
<keyword evidence="1" id="KW-0677">Repeat</keyword>
<evidence type="ECO:0000259" key="2">
    <source>
        <dbReference type="PROSITE" id="PS50222"/>
    </source>
</evidence>
<dbReference type="PANTHER" id="PTHR23048">
    <property type="entry name" value="MYOSIN LIGHT CHAIN 1, 3"/>
    <property type="match status" value="1"/>
</dbReference>
<dbReference type="InterPro" id="IPR011992">
    <property type="entry name" value="EF-hand-dom_pair"/>
</dbReference>